<evidence type="ECO:0000313" key="3">
    <source>
        <dbReference type="Proteomes" id="UP001607302"/>
    </source>
</evidence>
<keyword evidence="3" id="KW-1185">Reference proteome</keyword>
<protein>
    <submittedName>
        <fullName evidence="2">Uncharacterized protein</fullName>
    </submittedName>
</protein>
<gene>
    <name evidence="2" type="ORF">V1478_008680</name>
</gene>
<evidence type="ECO:0000313" key="2">
    <source>
        <dbReference type="EMBL" id="KAL2724167.1"/>
    </source>
</evidence>
<organism evidence="2 3">
    <name type="scientific">Vespula squamosa</name>
    <name type="common">Southern yellow jacket</name>
    <name type="synonym">Wasp</name>
    <dbReference type="NCBI Taxonomy" id="30214"/>
    <lineage>
        <taxon>Eukaryota</taxon>
        <taxon>Metazoa</taxon>
        <taxon>Ecdysozoa</taxon>
        <taxon>Arthropoda</taxon>
        <taxon>Hexapoda</taxon>
        <taxon>Insecta</taxon>
        <taxon>Pterygota</taxon>
        <taxon>Neoptera</taxon>
        <taxon>Endopterygota</taxon>
        <taxon>Hymenoptera</taxon>
        <taxon>Apocrita</taxon>
        <taxon>Aculeata</taxon>
        <taxon>Vespoidea</taxon>
        <taxon>Vespidae</taxon>
        <taxon>Vespinae</taxon>
        <taxon>Vespula</taxon>
    </lineage>
</organism>
<feature type="region of interest" description="Disordered" evidence="1">
    <location>
        <begin position="1"/>
        <end position="23"/>
    </location>
</feature>
<evidence type="ECO:0000256" key="1">
    <source>
        <dbReference type="SAM" id="MobiDB-lite"/>
    </source>
</evidence>
<reference evidence="2 3" key="1">
    <citation type="journal article" date="2024" name="Ann. Entomol. Soc. Am.">
        <title>Genomic analyses of the southern and eastern yellowjacket wasps (Hymenoptera: Vespidae) reveal evolutionary signatures of social life.</title>
        <authorList>
            <person name="Catto M.A."/>
            <person name="Caine P.B."/>
            <person name="Orr S.E."/>
            <person name="Hunt B.G."/>
            <person name="Goodisman M.A.D."/>
        </authorList>
    </citation>
    <scope>NUCLEOTIDE SEQUENCE [LARGE SCALE GENOMIC DNA]</scope>
    <source>
        <strain evidence="2">233</strain>
        <tissue evidence="2">Head and thorax</tissue>
    </source>
</reference>
<feature type="compositionally biased region" description="Polar residues" evidence="1">
    <location>
        <begin position="13"/>
        <end position="23"/>
    </location>
</feature>
<comment type="caution">
    <text evidence="2">The sequence shown here is derived from an EMBL/GenBank/DDBJ whole genome shotgun (WGS) entry which is preliminary data.</text>
</comment>
<dbReference type="Proteomes" id="UP001607302">
    <property type="component" value="Unassembled WGS sequence"/>
</dbReference>
<sequence length="84" mass="9687">MVKNPRTVMIDPSKNSKAASHQHQQLYLSMDERGLATRNSKSSNFTGDLRRSCHRGRFKFLKLTRTKNRGSKSLKMLGTSRRLH</sequence>
<name>A0ABD2AU85_VESSQ</name>
<dbReference type="AlphaFoldDB" id="A0ABD2AU85"/>
<dbReference type="EMBL" id="JAUDFV010000139">
    <property type="protein sequence ID" value="KAL2724167.1"/>
    <property type="molecule type" value="Genomic_DNA"/>
</dbReference>
<proteinExistence type="predicted"/>
<accession>A0ABD2AU85</accession>